<dbReference type="PROSITE" id="PS50016">
    <property type="entry name" value="ZF_PHD_2"/>
    <property type="match status" value="1"/>
</dbReference>
<evidence type="ECO:0000256" key="9">
    <source>
        <dbReference type="PROSITE-ProRule" id="PRU00146"/>
    </source>
</evidence>
<dbReference type="SUPFAM" id="SSF57903">
    <property type="entry name" value="FYVE/PHD zinc finger"/>
    <property type="match status" value="1"/>
</dbReference>
<evidence type="ECO:0000256" key="8">
    <source>
        <dbReference type="PIRSR" id="PIRSR628651-51"/>
    </source>
</evidence>
<sequence>MSKTPYETYDSILTEIQSFPLDFQHHSKKIIEIEKIYKRIKITKEISEITKKYLNIIENKMSTNGVENDNLPTLQQNISSVIKAGTFQNSDKNKKKKYCTCKMPSYGDMICCDSLECKIKWFHFECVGIVTAPKSKWYCNACKDK</sequence>
<protein>
    <submittedName>
        <fullName evidence="11">ING1 PHD finger-like protein</fullName>
    </submittedName>
</protein>
<feature type="binding site" evidence="8">
    <location>
        <position position="101"/>
    </location>
    <ligand>
        <name>Zn(2+)</name>
        <dbReference type="ChEBI" id="CHEBI:29105"/>
        <label>1</label>
    </ligand>
</feature>
<comment type="similarity">
    <text evidence="2">Belongs to the ING family.</text>
</comment>
<feature type="binding site" evidence="8">
    <location>
        <position position="123"/>
    </location>
    <ligand>
        <name>Zn(2+)</name>
        <dbReference type="ChEBI" id="CHEBI:29105"/>
        <label>1</label>
    </ligand>
</feature>
<dbReference type="SMART" id="SM00249">
    <property type="entry name" value="PHD"/>
    <property type="match status" value="1"/>
</dbReference>
<comment type="caution">
    <text evidence="11">The sequence shown here is derived from an EMBL/GenBank/DDBJ whole genome shotgun (WGS) entry which is preliminary data.</text>
</comment>
<comment type="subcellular location">
    <subcellularLocation>
        <location evidence="1">Nucleus</location>
    </subcellularLocation>
</comment>
<evidence type="ECO:0000256" key="3">
    <source>
        <dbReference type="ARBA" id="ARBA00022723"/>
    </source>
</evidence>
<feature type="domain" description="PHD-type" evidence="10">
    <location>
        <begin position="96"/>
        <end position="145"/>
    </location>
</feature>
<proteinExistence type="inferred from homology"/>
<feature type="binding site" evidence="8">
    <location>
        <position position="117"/>
    </location>
    <ligand>
        <name>Zn(2+)</name>
        <dbReference type="ChEBI" id="CHEBI:29105"/>
        <label>2</label>
    </ligand>
</feature>
<evidence type="ECO:0000256" key="5">
    <source>
        <dbReference type="ARBA" id="ARBA00022833"/>
    </source>
</evidence>
<feature type="binding site" evidence="8">
    <location>
        <position position="112"/>
    </location>
    <ligand>
        <name>Zn(2+)</name>
        <dbReference type="ChEBI" id="CHEBI:29105"/>
        <label>2</label>
    </ligand>
</feature>
<dbReference type="GO" id="GO:0005634">
    <property type="term" value="C:nucleus"/>
    <property type="evidence" value="ECO:0007669"/>
    <property type="project" value="UniProtKB-SubCell"/>
</dbReference>
<evidence type="ECO:0000256" key="4">
    <source>
        <dbReference type="ARBA" id="ARBA00022771"/>
    </source>
</evidence>
<feature type="binding site" evidence="8">
    <location>
        <position position="139"/>
    </location>
    <ligand>
        <name>Zn(2+)</name>
        <dbReference type="ChEBI" id="CHEBI:29105"/>
        <label>2</label>
    </ligand>
</feature>
<keyword evidence="4 9" id="KW-0863">Zinc-finger</keyword>
<reference evidence="11 12" key="1">
    <citation type="submission" date="2017-12" db="EMBL/GenBank/DDBJ databases">
        <authorList>
            <person name="Pombert J.-F."/>
            <person name="Haag K.L."/>
            <person name="Ebert D."/>
        </authorList>
    </citation>
    <scope>NUCLEOTIDE SEQUENCE [LARGE SCALE GENOMIC DNA]</scope>
    <source>
        <strain evidence="11">IL-G-3</strain>
    </source>
</reference>
<feature type="binding site" evidence="8">
    <location>
        <position position="126"/>
    </location>
    <ligand>
        <name>Zn(2+)</name>
        <dbReference type="ChEBI" id="CHEBI:29105"/>
        <label>1</label>
    </ligand>
</feature>
<dbReference type="PROSITE" id="PS01359">
    <property type="entry name" value="ZF_PHD_1"/>
    <property type="match status" value="1"/>
</dbReference>
<dbReference type="Gene3D" id="3.30.40.10">
    <property type="entry name" value="Zinc/RING finger domain, C3HC4 (zinc finger)"/>
    <property type="match status" value="1"/>
</dbReference>
<evidence type="ECO:0000313" key="12">
    <source>
        <dbReference type="Proteomes" id="UP000292282"/>
    </source>
</evidence>
<feature type="binding site" evidence="8">
    <location>
        <position position="99"/>
    </location>
    <ligand>
        <name>Zn(2+)</name>
        <dbReference type="ChEBI" id="CHEBI:29105"/>
        <label>1</label>
    </ligand>
</feature>
<gene>
    <name evidence="11" type="ORF">CWI38_0441p0030</name>
</gene>
<dbReference type="PANTHER" id="PTHR10333">
    <property type="entry name" value="INHIBITOR OF GROWTH PROTEIN"/>
    <property type="match status" value="1"/>
</dbReference>
<dbReference type="GO" id="GO:0008270">
    <property type="term" value="F:zinc ion binding"/>
    <property type="evidence" value="ECO:0007669"/>
    <property type="project" value="UniProtKB-KW"/>
</dbReference>
<dbReference type="InterPro" id="IPR019787">
    <property type="entry name" value="Znf_PHD-finger"/>
</dbReference>
<dbReference type="InterPro" id="IPR028651">
    <property type="entry name" value="ING_fam"/>
</dbReference>
<evidence type="ECO:0000256" key="6">
    <source>
        <dbReference type="ARBA" id="ARBA00023242"/>
    </source>
</evidence>
<feature type="binding site" evidence="8">
    <location>
        <position position="142"/>
    </location>
    <ligand>
        <name>Zn(2+)</name>
        <dbReference type="ChEBI" id="CHEBI:29105"/>
        <label>2</label>
    </ligand>
</feature>
<evidence type="ECO:0000313" key="11">
    <source>
        <dbReference type="EMBL" id="TBU13405.1"/>
    </source>
</evidence>
<evidence type="ECO:0000256" key="1">
    <source>
        <dbReference type="ARBA" id="ARBA00004123"/>
    </source>
</evidence>
<feature type="site" description="Histone H3K4me3 binding" evidence="7">
    <location>
        <position position="109"/>
    </location>
</feature>
<dbReference type="InterPro" id="IPR013083">
    <property type="entry name" value="Znf_RING/FYVE/PHD"/>
</dbReference>
<dbReference type="InterPro" id="IPR001965">
    <property type="entry name" value="Znf_PHD"/>
</dbReference>
<evidence type="ECO:0000259" key="10">
    <source>
        <dbReference type="PROSITE" id="PS50016"/>
    </source>
</evidence>
<dbReference type="InterPro" id="IPR011011">
    <property type="entry name" value="Znf_FYVE_PHD"/>
</dbReference>
<feature type="site" description="Histone H3K4me3 binding" evidence="7">
    <location>
        <position position="121"/>
    </location>
</feature>
<feature type="site" description="Histone H3K4me3 binding" evidence="7">
    <location>
        <position position="113"/>
    </location>
</feature>
<dbReference type="VEuPathDB" id="MicrosporidiaDB:CWI38_0441p0030"/>
<name>A0A4Q9M053_9MICR</name>
<dbReference type="Proteomes" id="UP000292282">
    <property type="component" value="Unassembled WGS sequence"/>
</dbReference>
<keyword evidence="5 8" id="KW-0862">Zinc</keyword>
<dbReference type="InterPro" id="IPR019786">
    <property type="entry name" value="Zinc_finger_PHD-type_CS"/>
</dbReference>
<dbReference type="OrthoDB" id="5411773at2759"/>
<organism evidence="11 12">
    <name type="scientific">Hamiltosporidium tvaerminnensis</name>
    <dbReference type="NCBI Taxonomy" id="1176355"/>
    <lineage>
        <taxon>Eukaryota</taxon>
        <taxon>Fungi</taxon>
        <taxon>Fungi incertae sedis</taxon>
        <taxon>Microsporidia</taxon>
        <taxon>Dubosqiidae</taxon>
        <taxon>Hamiltosporidium</taxon>
    </lineage>
</organism>
<dbReference type="STRING" id="1176355.A0A4Q9M053"/>
<keyword evidence="3 8" id="KW-0479">Metal-binding</keyword>
<evidence type="ECO:0000256" key="7">
    <source>
        <dbReference type="PIRSR" id="PIRSR628651-50"/>
    </source>
</evidence>
<accession>A0A4Q9M053</accession>
<dbReference type="AlphaFoldDB" id="A0A4Q9M053"/>
<keyword evidence="12" id="KW-1185">Reference proteome</keyword>
<keyword evidence="6" id="KW-0539">Nucleus</keyword>
<dbReference type="CDD" id="cd15505">
    <property type="entry name" value="PHD_ING"/>
    <property type="match status" value="1"/>
</dbReference>
<evidence type="ECO:0000256" key="2">
    <source>
        <dbReference type="ARBA" id="ARBA00010210"/>
    </source>
</evidence>
<dbReference type="EMBL" id="PITK01000441">
    <property type="protein sequence ID" value="TBU13405.1"/>
    <property type="molecule type" value="Genomic_DNA"/>
</dbReference>
<feature type="site" description="Histone H3K4me3 binding" evidence="7">
    <location>
        <position position="98"/>
    </location>
</feature>